<evidence type="ECO:0000313" key="5">
    <source>
        <dbReference type="Proteomes" id="UP000199337"/>
    </source>
</evidence>
<dbReference type="GO" id="GO:0003697">
    <property type="term" value="F:single-stranded DNA binding"/>
    <property type="evidence" value="ECO:0007669"/>
    <property type="project" value="UniProtKB-UniRule"/>
</dbReference>
<dbReference type="EMBL" id="FOOX01000025">
    <property type="protein sequence ID" value="SFH33487.1"/>
    <property type="molecule type" value="Genomic_DNA"/>
</dbReference>
<comment type="caution">
    <text evidence="2">Lacks conserved residue(s) required for the propagation of feature annotation.</text>
</comment>
<dbReference type="CDD" id="cd04496">
    <property type="entry name" value="SSB_OBF"/>
    <property type="match status" value="1"/>
</dbReference>
<dbReference type="NCBIfam" id="TIGR00621">
    <property type="entry name" value="ssb"/>
    <property type="match status" value="1"/>
</dbReference>
<dbReference type="PANTHER" id="PTHR10302:SF27">
    <property type="entry name" value="SINGLE-STRANDED DNA-BINDING PROTEIN"/>
    <property type="match status" value="1"/>
</dbReference>
<dbReference type="STRING" id="341036.SAMN05660649_04781"/>
<keyword evidence="5" id="KW-1185">Reference proteome</keyword>
<evidence type="ECO:0000256" key="1">
    <source>
        <dbReference type="ARBA" id="ARBA00023125"/>
    </source>
</evidence>
<accession>A0A1I2Z6J2</accession>
<organism evidence="4 5">
    <name type="scientific">Desulfotruncus arcticus DSM 17038</name>
    <dbReference type="NCBI Taxonomy" id="1121424"/>
    <lineage>
        <taxon>Bacteria</taxon>
        <taxon>Bacillati</taxon>
        <taxon>Bacillota</taxon>
        <taxon>Clostridia</taxon>
        <taxon>Eubacteriales</taxon>
        <taxon>Desulfallaceae</taxon>
        <taxon>Desulfotruncus</taxon>
    </lineage>
</organism>
<keyword evidence="1 2" id="KW-0238">DNA-binding</keyword>
<reference evidence="5" key="1">
    <citation type="submission" date="2016-10" db="EMBL/GenBank/DDBJ databases">
        <authorList>
            <person name="Varghese N."/>
            <person name="Submissions S."/>
        </authorList>
    </citation>
    <scope>NUCLEOTIDE SEQUENCE [LARGE SCALE GENOMIC DNA]</scope>
    <source>
        <strain evidence="5">DSM 17038</strain>
    </source>
</reference>
<dbReference type="GO" id="GO:0006260">
    <property type="term" value="P:DNA replication"/>
    <property type="evidence" value="ECO:0007669"/>
    <property type="project" value="InterPro"/>
</dbReference>
<dbReference type="GO" id="GO:0009295">
    <property type="term" value="C:nucleoid"/>
    <property type="evidence" value="ECO:0007669"/>
    <property type="project" value="TreeGrafter"/>
</dbReference>
<evidence type="ECO:0000256" key="2">
    <source>
        <dbReference type="HAMAP-Rule" id="MF_00984"/>
    </source>
</evidence>
<dbReference type="HAMAP" id="MF_00984">
    <property type="entry name" value="SSB"/>
    <property type="match status" value="1"/>
</dbReference>
<protein>
    <recommendedName>
        <fullName evidence="2 3">Single-stranded DNA-binding protein</fullName>
        <shortName evidence="2">SSB</shortName>
    </recommendedName>
</protein>
<evidence type="ECO:0000313" key="4">
    <source>
        <dbReference type="EMBL" id="SFH33487.1"/>
    </source>
</evidence>
<dbReference type="SUPFAM" id="SSF50249">
    <property type="entry name" value="Nucleic acid-binding proteins"/>
    <property type="match status" value="1"/>
</dbReference>
<name>A0A1I2Z6J2_9FIRM</name>
<dbReference type="AlphaFoldDB" id="A0A1I2Z6J2"/>
<dbReference type="InterPro" id="IPR011344">
    <property type="entry name" value="ssDNA-bd"/>
</dbReference>
<dbReference type="InterPro" id="IPR012340">
    <property type="entry name" value="NA-bd_OB-fold"/>
</dbReference>
<dbReference type="Pfam" id="PF00436">
    <property type="entry name" value="SSB"/>
    <property type="match status" value="1"/>
</dbReference>
<dbReference type="InterPro" id="IPR000424">
    <property type="entry name" value="Primosome_PriB/ssb"/>
</dbReference>
<dbReference type="Gene3D" id="2.40.50.140">
    <property type="entry name" value="Nucleic acid-binding proteins"/>
    <property type="match status" value="1"/>
</dbReference>
<dbReference type="Proteomes" id="UP000199337">
    <property type="component" value="Unassembled WGS sequence"/>
</dbReference>
<dbReference type="PROSITE" id="PS50935">
    <property type="entry name" value="SSB"/>
    <property type="match status" value="1"/>
</dbReference>
<dbReference type="RefSeq" id="WP_092475343.1">
    <property type="nucleotide sequence ID" value="NZ_FOOX01000025.1"/>
</dbReference>
<dbReference type="PANTHER" id="PTHR10302">
    <property type="entry name" value="SINGLE-STRANDED DNA-BINDING PROTEIN"/>
    <property type="match status" value="1"/>
</dbReference>
<sequence length="110" mass="12579">MMNEVWLIGRLTKDPEEKKTPNGKTVARMTLAVDRDYTNTDGERETDFIEIIAWEKLAENCIKHLGKGRLVSVKGRLQIRTYDDSQGTRRKAAEVVAEKVKFLDKAKENA</sequence>
<dbReference type="PIRSF" id="PIRSF002070">
    <property type="entry name" value="SSB"/>
    <property type="match status" value="1"/>
</dbReference>
<gene>
    <name evidence="4" type="ORF">SAMN05660649_04781</name>
</gene>
<proteinExistence type="inferred from homology"/>
<dbReference type="OrthoDB" id="9809878at2"/>
<comment type="subunit">
    <text evidence="2">Homotetramer.</text>
</comment>
<evidence type="ECO:0000256" key="3">
    <source>
        <dbReference type="PIRNR" id="PIRNR002070"/>
    </source>
</evidence>